<dbReference type="GO" id="GO:0003824">
    <property type="term" value="F:catalytic activity"/>
    <property type="evidence" value="ECO:0007669"/>
    <property type="project" value="InterPro"/>
</dbReference>
<evidence type="ECO:0000313" key="2">
    <source>
        <dbReference type="EMBL" id="KAJ4350146.1"/>
    </source>
</evidence>
<evidence type="ECO:0000256" key="1">
    <source>
        <dbReference type="SAM" id="MobiDB-lite"/>
    </source>
</evidence>
<name>A0A9W8XIS8_9PLEO</name>
<dbReference type="SUPFAM" id="SSF53927">
    <property type="entry name" value="Cytidine deaminase-like"/>
    <property type="match status" value="1"/>
</dbReference>
<gene>
    <name evidence="2" type="ORF">N0V89_008767</name>
</gene>
<comment type="caution">
    <text evidence="2">The sequence shown here is derived from an EMBL/GenBank/DDBJ whole genome shotgun (WGS) entry which is preliminary data.</text>
</comment>
<dbReference type="AlphaFoldDB" id="A0A9W8XIS8"/>
<feature type="compositionally biased region" description="Polar residues" evidence="1">
    <location>
        <begin position="233"/>
        <end position="246"/>
    </location>
</feature>
<dbReference type="GeneID" id="80912297"/>
<dbReference type="Gene3D" id="3.40.140.10">
    <property type="entry name" value="Cytidine Deaminase, domain 2"/>
    <property type="match status" value="1"/>
</dbReference>
<protein>
    <recommendedName>
        <fullName evidence="4">CMP/dCMP-type deaminase domain-containing protein</fullName>
    </recommendedName>
</protein>
<organism evidence="2 3">
    <name type="scientific">Didymosphaeria variabile</name>
    <dbReference type="NCBI Taxonomy" id="1932322"/>
    <lineage>
        <taxon>Eukaryota</taxon>
        <taxon>Fungi</taxon>
        <taxon>Dikarya</taxon>
        <taxon>Ascomycota</taxon>
        <taxon>Pezizomycotina</taxon>
        <taxon>Dothideomycetes</taxon>
        <taxon>Pleosporomycetidae</taxon>
        <taxon>Pleosporales</taxon>
        <taxon>Massarineae</taxon>
        <taxon>Didymosphaeriaceae</taxon>
        <taxon>Didymosphaeria</taxon>
    </lineage>
</organism>
<dbReference type="Proteomes" id="UP001140513">
    <property type="component" value="Unassembled WGS sequence"/>
</dbReference>
<dbReference type="OrthoDB" id="9972196at2759"/>
<proteinExistence type="predicted"/>
<keyword evidence="3" id="KW-1185">Reference proteome</keyword>
<evidence type="ECO:0008006" key="4">
    <source>
        <dbReference type="Google" id="ProtNLM"/>
    </source>
</evidence>
<reference evidence="2" key="1">
    <citation type="submission" date="2022-10" db="EMBL/GenBank/DDBJ databases">
        <title>Tapping the CABI collections for fungal endophytes: first genome assemblies for Collariella, Neodidymelliopsis, Ascochyta clinopodiicola, Didymella pomorum, Didymosphaeria variabile, Neocosmospora piperis and Neocucurbitaria cava.</title>
        <authorList>
            <person name="Hill R."/>
        </authorList>
    </citation>
    <scope>NUCLEOTIDE SEQUENCE</scope>
    <source>
        <strain evidence="2">IMI 356815</strain>
    </source>
</reference>
<evidence type="ECO:0000313" key="3">
    <source>
        <dbReference type="Proteomes" id="UP001140513"/>
    </source>
</evidence>
<dbReference type="GO" id="GO:0006139">
    <property type="term" value="P:nucleobase-containing compound metabolic process"/>
    <property type="evidence" value="ECO:0007669"/>
    <property type="project" value="UniProtKB-ARBA"/>
</dbReference>
<dbReference type="RefSeq" id="XP_056069076.1">
    <property type="nucleotide sequence ID" value="XM_056217520.1"/>
</dbReference>
<sequence>MKTDNYLNLCLEQAANSPLRYRHGCIIVRGGKVIGQGFNDHRAGFDGGALKTGRLPIRSLDSVALAELKKKHKIKGNTKNRNKEAVTTFTPFEAMGGGKLANTPLSMHSEMMAIHSALSASTTLVSTAVSSQKPYFKLSGDSKRKARLRRDAIKTYVETICKVAFAQPAEQRSGQPQVQEWRVEGAASRSVLVESGTGSYERSRVSGAYGEQYRETPNEESEDTSSREIPSREQWTTQTRAPTVWA</sequence>
<dbReference type="InterPro" id="IPR016193">
    <property type="entry name" value="Cytidine_deaminase-like"/>
</dbReference>
<dbReference type="EMBL" id="JAPEUX010000006">
    <property type="protein sequence ID" value="KAJ4350146.1"/>
    <property type="molecule type" value="Genomic_DNA"/>
</dbReference>
<feature type="region of interest" description="Disordered" evidence="1">
    <location>
        <begin position="192"/>
        <end position="246"/>
    </location>
</feature>
<accession>A0A9W8XIS8</accession>